<keyword evidence="4" id="KW-1185">Reference proteome</keyword>
<proteinExistence type="predicted"/>
<dbReference type="RefSeq" id="WP_141198340.1">
    <property type="nucleotide sequence ID" value="NZ_CP041186.1"/>
</dbReference>
<dbReference type="Gene3D" id="1.25.40.10">
    <property type="entry name" value="Tetratricopeptide repeat domain"/>
    <property type="match status" value="1"/>
</dbReference>
<feature type="repeat" description="TPR" evidence="1">
    <location>
        <begin position="166"/>
        <end position="199"/>
    </location>
</feature>
<sequence>MPKLRYFVTPLALSIALTGGCKYTGGDDPSADQQPSAPAKDDPAEQDPAEQDPAEQDPAREPGSEAKADESAEAQADDATAKEDPNGLGEGTDVQRRLMAKAKQAFLTEDLDRAEELFGALVKTEPVSGPQVSGAIALAQIYNETDRPEKALELYDQLAERVDDIPEVQLVIARAFAQQGESTRAIEAYKKLLATQPDYVFALLELGQIYSDAGREEEATKTLYKYEKKIYALAQQLESAETEPAERIRILDVFSLVSDDRATEAVVKSLGAKEPQVRQKAATVLGETGAGEAKKVLEQVSINDPHMGVRMAAKDALKRLEKLGTESGEQIGPSFVEDENQIPTE</sequence>
<feature type="compositionally biased region" description="Acidic residues" evidence="2">
    <location>
        <begin position="44"/>
        <end position="55"/>
    </location>
</feature>
<feature type="region of interest" description="Disordered" evidence="2">
    <location>
        <begin position="324"/>
        <end position="345"/>
    </location>
</feature>
<gene>
    <name evidence="3" type="ORF">FIV42_14260</name>
</gene>
<protein>
    <submittedName>
        <fullName evidence="3">Tetratricopeptide repeat protein</fullName>
    </submittedName>
</protein>
<evidence type="ECO:0000313" key="4">
    <source>
        <dbReference type="Proteomes" id="UP000315995"/>
    </source>
</evidence>
<organism evidence="3 4">
    <name type="scientific">Persicimonas caeni</name>
    <dbReference type="NCBI Taxonomy" id="2292766"/>
    <lineage>
        <taxon>Bacteria</taxon>
        <taxon>Deltaproteobacteria</taxon>
        <taxon>Bradymonadales</taxon>
        <taxon>Bradymonadaceae</taxon>
        <taxon>Persicimonas</taxon>
    </lineage>
</organism>
<dbReference type="PROSITE" id="PS51257">
    <property type="entry name" value="PROKAR_LIPOPROTEIN"/>
    <property type="match status" value="1"/>
</dbReference>
<dbReference type="EMBL" id="CP041186">
    <property type="protein sequence ID" value="QDG51860.1"/>
    <property type="molecule type" value="Genomic_DNA"/>
</dbReference>
<dbReference type="SUPFAM" id="SSF48452">
    <property type="entry name" value="TPR-like"/>
    <property type="match status" value="1"/>
</dbReference>
<feature type="region of interest" description="Disordered" evidence="2">
    <location>
        <begin position="19"/>
        <end position="91"/>
    </location>
</feature>
<feature type="compositionally biased region" description="Basic and acidic residues" evidence="2">
    <location>
        <begin position="57"/>
        <end position="70"/>
    </location>
</feature>
<dbReference type="Pfam" id="PF13646">
    <property type="entry name" value="HEAT_2"/>
    <property type="match status" value="1"/>
</dbReference>
<feature type="compositionally biased region" description="Acidic residues" evidence="2">
    <location>
        <begin position="336"/>
        <end position="345"/>
    </location>
</feature>
<dbReference type="InterPro" id="IPR011989">
    <property type="entry name" value="ARM-like"/>
</dbReference>
<evidence type="ECO:0000313" key="3">
    <source>
        <dbReference type="EMBL" id="QDG51860.1"/>
    </source>
</evidence>
<accession>A0A5B8Y639</accession>
<accession>A0A4Y6PUD9</accession>
<dbReference type="OrthoDB" id="5505234at2"/>
<dbReference type="InterPro" id="IPR016024">
    <property type="entry name" value="ARM-type_fold"/>
</dbReference>
<dbReference type="InterPro" id="IPR019734">
    <property type="entry name" value="TPR_rpt"/>
</dbReference>
<dbReference type="Gene3D" id="1.25.10.10">
    <property type="entry name" value="Leucine-rich Repeat Variant"/>
    <property type="match status" value="1"/>
</dbReference>
<dbReference type="SMART" id="SM00028">
    <property type="entry name" value="TPR"/>
    <property type="match status" value="2"/>
</dbReference>
<dbReference type="SUPFAM" id="SSF48371">
    <property type="entry name" value="ARM repeat"/>
    <property type="match status" value="1"/>
</dbReference>
<dbReference type="Pfam" id="PF13432">
    <property type="entry name" value="TPR_16"/>
    <property type="match status" value="1"/>
</dbReference>
<evidence type="ECO:0000256" key="2">
    <source>
        <dbReference type="SAM" id="MobiDB-lite"/>
    </source>
</evidence>
<dbReference type="PROSITE" id="PS50005">
    <property type="entry name" value="TPR"/>
    <property type="match status" value="1"/>
</dbReference>
<keyword evidence="1" id="KW-0802">TPR repeat</keyword>
<dbReference type="AlphaFoldDB" id="A0A4Y6PUD9"/>
<dbReference type="Proteomes" id="UP000315995">
    <property type="component" value="Chromosome"/>
</dbReference>
<name>A0A4Y6PUD9_PERCE</name>
<reference evidence="3 4" key="1">
    <citation type="submission" date="2019-06" db="EMBL/GenBank/DDBJ databases">
        <title>Persicimonas caeni gen. nov., sp. nov., a predatory bacterium isolated from solar saltern.</title>
        <authorList>
            <person name="Wang S."/>
        </authorList>
    </citation>
    <scope>NUCLEOTIDE SEQUENCE [LARGE SCALE GENOMIC DNA]</scope>
    <source>
        <strain evidence="3 4">YN101</strain>
    </source>
</reference>
<evidence type="ECO:0000256" key="1">
    <source>
        <dbReference type="PROSITE-ProRule" id="PRU00339"/>
    </source>
</evidence>
<dbReference type="InterPro" id="IPR011990">
    <property type="entry name" value="TPR-like_helical_dom_sf"/>
</dbReference>